<dbReference type="OrthoDB" id="1701771at2"/>
<dbReference type="InterPro" id="IPR007492">
    <property type="entry name" value="LytTR_DNA-bd_dom"/>
</dbReference>
<feature type="domain" description="Response regulatory" evidence="2">
    <location>
        <begin position="3"/>
        <end position="117"/>
    </location>
</feature>
<proteinExistence type="predicted"/>
<comment type="caution">
    <text evidence="1">Lacks conserved residue(s) required for the propagation of feature annotation.</text>
</comment>
<protein>
    <submittedName>
        <fullName evidence="4">Response regulator transcription factor</fullName>
    </submittedName>
</protein>
<keyword evidence="5" id="KW-1185">Reference proteome</keyword>
<dbReference type="InterPro" id="IPR011006">
    <property type="entry name" value="CheY-like_superfamily"/>
</dbReference>
<dbReference type="RefSeq" id="WP_128752907.1">
    <property type="nucleotide sequence ID" value="NZ_CP035282.1"/>
</dbReference>
<dbReference type="Gene3D" id="3.40.50.2300">
    <property type="match status" value="1"/>
</dbReference>
<evidence type="ECO:0000313" key="4">
    <source>
        <dbReference type="EMBL" id="QAT62379.1"/>
    </source>
</evidence>
<dbReference type="AlphaFoldDB" id="A0A410QEM6"/>
<dbReference type="Pfam" id="PF00072">
    <property type="entry name" value="Response_reg"/>
    <property type="match status" value="1"/>
</dbReference>
<reference evidence="5" key="1">
    <citation type="submission" date="2019-01" db="EMBL/GenBank/DDBJ databases">
        <title>Draft genomes of a novel of Sporanaerobacter strains.</title>
        <authorList>
            <person name="Ma S."/>
        </authorList>
    </citation>
    <scope>NUCLEOTIDE SEQUENCE [LARGE SCALE GENOMIC DNA]</scope>
    <source>
        <strain evidence="5">NJN-17</strain>
    </source>
</reference>
<name>A0A410QEM6_9FIRM</name>
<dbReference type="InterPro" id="IPR001789">
    <property type="entry name" value="Sig_transdc_resp-reg_receiver"/>
</dbReference>
<dbReference type="PROSITE" id="PS50110">
    <property type="entry name" value="RESPONSE_REGULATORY"/>
    <property type="match status" value="1"/>
</dbReference>
<dbReference type="Proteomes" id="UP000287969">
    <property type="component" value="Chromosome"/>
</dbReference>
<sequence length="229" mass="26442">MSSLLIAEEESAVAESLADTARYIRNDLNITITKHAKEALKYIKINHYDLFLLGMEFESCTGIELAKKIRETENHKLTPIFFIVSVPVKKFDISGMSCSDIKLLPEREVRKALEVFDGETEKDDDSKNHIVLHHKGHTHVINKDEIIYIESNKGSIFVNTINKKIEIPSYKFTMEKLLTELAEGFIRCHREYIVNTKYVEEFEGTDVVKLKNVDIALPIGRKYKDFFKK</sequence>
<dbReference type="Gene3D" id="2.40.50.1020">
    <property type="entry name" value="LytTr DNA-binding domain"/>
    <property type="match status" value="1"/>
</dbReference>
<evidence type="ECO:0000256" key="1">
    <source>
        <dbReference type="PROSITE-ProRule" id="PRU00169"/>
    </source>
</evidence>
<evidence type="ECO:0000259" key="2">
    <source>
        <dbReference type="PROSITE" id="PS50110"/>
    </source>
</evidence>
<dbReference type="KEGG" id="spoa:EQM13_12810"/>
<feature type="domain" description="HTH LytTR-type" evidence="3">
    <location>
        <begin position="130"/>
        <end position="229"/>
    </location>
</feature>
<dbReference type="SMART" id="SM00850">
    <property type="entry name" value="LytTR"/>
    <property type="match status" value="1"/>
</dbReference>
<evidence type="ECO:0000259" key="3">
    <source>
        <dbReference type="PROSITE" id="PS50930"/>
    </source>
</evidence>
<dbReference type="CDD" id="cd00156">
    <property type="entry name" value="REC"/>
    <property type="match status" value="1"/>
</dbReference>
<dbReference type="GO" id="GO:0000156">
    <property type="term" value="F:phosphorelay response regulator activity"/>
    <property type="evidence" value="ECO:0007669"/>
    <property type="project" value="InterPro"/>
</dbReference>
<dbReference type="PANTHER" id="PTHR37299:SF1">
    <property type="entry name" value="STAGE 0 SPORULATION PROTEIN A HOMOLOG"/>
    <property type="match status" value="1"/>
</dbReference>
<gene>
    <name evidence="4" type="ORF">EQM13_12810</name>
</gene>
<evidence type="ECO:0000313" key="5">
    <source>
        <dbReference type="Proteomes" id="UP000287969"/>
    </source>
</evidence>
<dbReference type="PROSITE" id="PS50930">
    <property type="entry name" value="HTH_LYTTR"/>
    <property type="match status" value="1"/>
</dbReference>
<dbReference type="GO" id="GO:0003677">
    <property type="term" value="F:DNA binding"/>
    <property type="evidence" value="ECO:0007669"/>
    <property type="project" value="InterPro"/>
</dbReference>
<dbReference type="Pfam" id="PF04397">
    <property type="entry name" value="LytTR"/>
    <property type="match status" value="1"/>
</dbReference>
<accession>A0A410QEM6</accession>
<organism evidence="4 5">
    <name type="scientific">Acidilutibacter cellobiosedens</name>
    <dbReference type="NCBI Taxonomy" id="2507161"/>
    <lineage>
        <taxon>Bacteria</taxon>
        <taxon>Bacillati</taxon>
        <taxon>Bacillota</taxon>
        <taxon>Tissierellia</taxon>
        <taxon>Tissierellales</taxon>
        <taxon>Acidilutibacteraceae</taxon>
        <taxon>Acidilutibacter</taxon>
    </lineage>
</organism>
<dbReference type="SUPFAM" id="SSF52172">
    <property type="entry name" value="CheY-like"/>
    <property type="match status" value="1"/>
</dbReference>
<dbReference type="PANTHER" id="PTHR37299">
    <property type="entry name" value="TRANSCRIPTIONAL REGULATOR-RELATED"/>
    <property type="match status" value="1"/>
</dbReference>
<dbReference type="EMBL" id="CP035282">
    <property type="protein sequence ID" value="QAT62379.1"/>
    <property type="molecule type" value="Genomic_DNA"/>
</dbReference>
<dbReference type="InterPro" id="IPR046947">
    <property type="entry name" value="LytR-like"/>
</dbReference>